<protein>
    <recommendedName>
        <fullName evidence="5">Translocation and assembly module TamB C-terminal domain-containing protein</fullName>
    </recommendedName>
</protein>
<evidence type="ECO:0000256" key="4">
    <source>
        <dbReference type="ARBA" id="ARBA00023136"/>
    </source>
</evidence>
<dbReference type="Proteomes" id="UP000192132">
    <property type="component" value="Unassembled WGS sequence"/>
</dbReference>
<dbReference type="GO" id="GO:0097347">
    <property type="term" value="C:TAM protein secretion complex"/>
    <property type="evidence" value="ECO:0007669"/>
    <property type="project" value="TreeGrafter"/>
</dbReference>
<gene>
    <name evidence="6" type="ORF">BKE30_14225</name>
</gene>
<keyword evidence="2" id="KW-0812">Transmembrane</keyword>
<comment type="subcellular location">
    <subcellularLocation>
        <location evidence="1">Membrane</location>
        <topology evidence="1">Single-pass membrane protein</topology>
    </subcellularLocation>
</comment>
<dbReference type="GO" id="GO:0009306">
    <property type="term" value="P:protein secretion"/>
    <property type="evidence" value="ECO:0007669"/>
    <property type="project" value="InterPro"/>
</dbReference>
<accession>A0A1S8CS15</accession>
<evidence type="ECO:0000256" key="2">
    <source>
        <dbReference type="ARBA" id="ARBA00022692"/>
    </source>
</evidence>
<evidence type="ECO:0000313" key="7">
    <source>
        <dbReference type="Proteomes" id="UP000192132"/>
    </source>
</evidence>
<evidence type="ECO:0000259" key="5">
    <source>
        <dbReference type="Pfam" id="PF04357"/>
    </source>
</evidence>
<dbReference type="STRING" id="1907941.BKE30_14225"/>
<dbReference type="EMBL" id="MLCN01000048">
    <property type="protein sequence ID" value="ONG37623.1"/>
    <property type="molecule type" value="Genomic_DNA"/>
</dbReference>
<reference evidence="6 7" key="1">
    <citation type="submission" date="2016-10" db="EMBL/GenBank/DDBJ databases">
        <title>Draft Genome sequence of Alkanindiges sp. strain H1.</title>
        <authorList>
            <person name="Subhash Y."/>
            <person name="Lee S."/>
        </authorList>
    </citation>
    <scope>NUCLEOTIDE SEQUENCE [LARGE SCALE GENOMIC DNA]</scope>
    <source>
        <strain evidence="6 7">H1</strain>
    </source>
</reference>
<sequence length="1502" mass="162898">MPKKHRRLRWILLIVVAVLLALVAVVAYMTTTEQGSKKLLALLTSRQTLVTYTFKSGNLQKGVILTNIKVSTKAVDVLAEQAIVKIGWRALASRELHFRYASIDELKIIKKSPPSDKPFDFKQLKLPVTLRFDEGFVHGLSIQTKPTSTFRFNEVVLHDAVWSGTKLEMENSSLKLPYLMAQEITGKIEFHDKYPLHVNGQLIIPGLKNLNVQRIFVAGRGDVDNLRVGLAIPTSKPGFMKGQVLLHPVRKDVPYSGQLDWRNFKWPMAPAQNLFSKSGGAIIEGTTSGLTANLQTDLSGKSIPTGDYQAQLATNFKSLDIRALNGRLMDGTLQTQGMLSWQDQVHWNITGRANGLNSQDNTVPEAIRGYLPPVINGNIYSKGELSDIPHLYAAVRLDSRETWLAGIARKGSLGNRSEPLWIDAHWQNINRKMPTVGYLNSPAGRAVLSVPQNRLNANINASIGESKDSLLPAGQYHALVNKKNNLLNIPEISYQGIAGNLQGNASVKLPQGKQGLQWQAKATTQNFDPSLLVAAIPFKRLNGSINASGRGSNNRQVIELKNTRLSGYIPASGGQAGRTVELTGNATAALLMHDSSRQKKGAKQSGLKSFAVQFNGDLKTPDVPNGDLIIKVSGTPKLINIDEFRHDGAAGKINLDGQVDLSQGPAWRLKGVLDRFNPGFFASGYAGWVSGNFNTTGHWQGNRKDIQLSNLNLDGVIKNQPVIGRGSLFVSLSSDQKNGLLPSRFEAQNLILSFAGNQVFANGNSNRLALDVNAPALNQLYAGITGRIIGRITLSGDERQPDALINLKVDRFSFKNQITIQQASLIGRIPQMGRQPGQLQLDIQNLKRGTQTLKQGRVLLVGTKAAHVLQLSGNGVNPATRFSVQLAGGLNTSNDWLGQVQKGLLSTRQLTLNQDKPAALIYRSQGTAVYLDQHCWAGAGSKLCLTEPLQASSAKGLVAVQLQNLDIGSFQAFMPQGVAWNGKMFGHAKVTWLGNNAPTLNARIYTDNGEIGLAPEDPQDDPLTLPYQRLSLIAVTQPDGIKLRFDAKTPGIGTGYIDATINPSVTPKTVNGALVLDNVQVNIFKPFFPGMRVLNGVASLAGGVSGPLTAPDFYGEFRLRDGQVAMNNLPINLNRINLSSSIRGTEATVDGSFYSGDGLAKLTGDANWQGVPYVNLSLRGERLLIRQAPLLTARVTPAIDARILPTERQISVSGNVDIPTAVISLPESNANVIAKSGDVRIVRTDQVDERVMKAARPWGIYADIDLALGNDVYFRGFGTSIPLGGKLNLTQRGLDTAMRGSGAIGVRQNVTIEAFGQRLQLNRGIARFNGIITQPTLDIDATKAVSNRTIGVRVTGRATNPNIAVYNDAGLSEQEALNALLTGRISSANPTVNNTAGFKSEVNNTIAAAGISMGLGGTRNFTNRIGRTFGLDSLTLDAEGVGDDTQVSLTGYITPDLYLRYGVGVFTPVNRLTLRYQLNRRLYVEASSALDRAVDMFYNWRF</sequence>
<evidence type="ECO:0000313" key="6">
    <source>
        <dbReference type="EMBL" id="ONG37623.1"/>
    </source>
</evidence>
<dbReference type="InterPro" id="IPR007452">
    <property type="entry name" value="TamB_C"/>
</dbReference>
<organism evidence="6 7">
    <name type="scientific">Alkanindiges hydrocarboniclasticus</name>
    <dbReference type="NCBI Taxonomy" id="1907941"/>
    <lineage>
        <taxon>Bacteria</taxon>
        <taxon>Pseudomonadati</taxon>
        <taxon>Pseudomonadota</taxon>
        <taxon>Gammaproteobacteria</taxon>
        <taxon>Moraxellales</taxon>
        <taxon>Moraxellaceae</taxon>
        <taxon>Alkanindiges</taxon>
    </lineage>
</organism>
<feature type="domain" description="Translocation and assembly module TamB C-terminal" evidence="5">
    <location>
        <begin position="1155"/>
        <end position="1502"/>
    </location>
</feature>
<evidence type="ECO:0000256" key="3">
    <source>
        <dbReference type="ARBA" id="ARBA00022989"/>
    </source>
</evidence>
<evidence type="ECO:0000256" key="1">
    <source>
        <dbReference type="ARBA" id="ARBA00004167"/>
    </source>
</evidence>
<dbReference type="GO" id="GO:0005886">
    <property type="term" value="C:plasma membrane"/>
    <property type="evidence" value="ECO:0007669"/>
    <property type="project" value="InterPro"/>
</dbReference>
<comment type="caution">
    <text evidence="6">The sequence shown here is derived from an EMBL/GenBank/DDBJ whole genome shotgun (WGS) entry which is preliminary data.</text>
</comment>
<proteinExistence type="predicted"/>
<name>A0A1S8CS15_9GAMM</name>
<dbReference type="PANTHER" id="PTHR36985:SF1">
    <property type="entry name" value="TRANSLOCATION AND ASSEMBLY MODULE SUBUNIT TAMB"/>
    <property type="match status" value="1"/>
</dbReference>
<keyword evidence="7" id="KW-1185">Reference proteome</keyword>
<dbReference type="PANTHER" id="PTHR36985">
    <property type="entry name" value="TRANSLOCATION AND ASSEMBLY MODULE SUBUNIT TAMB"/>
    <property type="match status" value="1"/>
</dbReference>
<dbReference type="Pfam" id="PF04357">
    <property type="entry name" value="TamB"/>
    <property type="match status" value="1"/>
</dbReference>
<keyword evidence="3" id="KW-1133">Transmembrane helix</keyword>
<keyword evidence="4" id="KW-0472">Membrane</keyword>